<evidence type="ECO:0008006" key="3">
    <source>
        <dbReference type="Google" id="ProtNLM"/>
    </source>
</evidence>
<dbReference type="RefSeq" id="WP_132876639.1">
    <property type="nucleotide sequence ID" value="NZ_SLXQ01000002.1"/>
</dbReference>
<keyword evidence="2" id="KW-1185">Reference proteome</keyword>
<dbReference type="EMBL" id="SLXQ01000002">
    <property type="protein sequence ID" value="TCP55302.1"/>
    <property type="molecule type" value="Genomic_DNA"/>
</dbReference>
<accession>A0A4R2QYG6</accession>
<organism evidence="1 2">
    <name type="scientific">Tamaricihabitans halophyticus</name>
    <dbReference type="NCBI Taxonomy" id="1262583"/>
    <lineage>
        <taxon>Bacteria</taxon>
        <taxon>Bacillati</taxon>
        <taxon>Actinomycetota</taxon>
        <taxon>Actinomycetes</taxon>
        <taxon>Pseudonocardiales</taxon>
        <taxon>Pseudonocardiaceae</taxon>
        <taxon>Tamaricihabitans</taxon>
    </lineage>
</organism>
<evidence type="ECO:0000313" key="2">
    <source>
        <dbReference type="Proteomes" id="UP000294911"/>
    </source>
</evidence>
<dbReference type="InterPro" id="IPR054058">
    <property type="entry name" value="HTH_67"/>
</dbReference>
<dbReference type="Pfam" id="PF21863">
    <property type="entry name" value="HTH_67"/>
    <property type="match status" value="1"/>
</dbReference>
<gene>
    <name evidence="1" type="ORF">EV191_102514</name>
</gene>
<comment type="caution">
    <text evidence="1">The sequence shown here is derived from an EMBL/GenBank/DDBJ whole genome shotgun (WGS) entry which is preliminary data.</text>
</comment>
<dbReference type="OrthoDB" id="157052at2"/>
<dbReference type="Proteomes" id="UP000294911">
    <property type="component" value="Unassembled WGS sequence"/>
</dbReference>
<protein>
    <recommendedName>
        <fullName evidence="3">SalK</fullName>
    </recommendedName>
</protein>
<name>A0A4R2QYG6_9PSEU</name>
<evidence type="ECO:0000313" key="1">
    <source>
        <dbReference type="EMBL" id="TCP55302.1"/>
    </source>
</evidence>
<reference evidence="1 2" key="1">
    <citation type="submission" date="2019-03" db="EMBL/GenBank/DDBJ databases">
        <title>Genomic Encyclopedia of Type Strains, Phase IV (KMG-IV): sequencing the most valuable type-strain genomes for metagenomic binning, comparative biology and taxonomic classification.</title>
        <authorList>
            <person name="Goeker M."/>
        </authorList>
    </citation>
    <scope>NUCLEOTIDE SEQUENCE [LARGE SCALE GENOMIC DNA]</scope>
    <source>
        <strain evidence="1 2">DSM 45765</strain>
    </source>
</reference>
<dbReference type="NCBIfam" id="NF047719">
    <property type="entry name" value="SCO6745_fam_HTH"/>
    <property type="match status" value="1"/>
</dbReference>
<dbReference type="AlphaFoldDB" id="A0A4R2QYG6"/>
<proteinExistence type="predicted"/>
<sequence>MTDPFAGLARALWVRFETYHAVTYFTPESRAVTDELGCQGGWMGYFGMRAAPLGAVDAATITSAFYGFHPRRVARAVPDAWRVASPARYLAARLSGVDKSLRRLLGAETLASGELAEAADLASSAATVASVAGRPMAAANQALDSPGATHLRPWQACTVLRESRGDGHIAALVVAELPPAQALVLFGAERGIDAEYLREARGWTPDEWTAATSRLVERGLLDQDGAPTTEGQRLRDWIEERTDAAASGPWRELGTRRAERLAELLTPIAREIAEGNEAMARNPMALDARTALAVAG</sequence>